<name>A0A8J6NUI5_9BACT</name>
<dbReference type="PANTHER" id="PTHR40940">
    <property type="entry name" value="PROTEIN BATD-RELATED"/>
    <property type="match status" value="1"/>
</dbReference>
<organism evidence="2 3">
    <name type="scientific">Candidatus Desulfatibia vada</name>
    <dbReference type="NCBI Taxonomy" id="2841696"/>
    <lineage>
        <taxon>Bacteria</taxon>
        <taxon>Pseudomonadati</taxon>
        <taxon>Thermodesulfobacteriota</taxon>
        <taxon>Desulfobacteria</taxon>
        <taxon>Desulfobacterales</taxon>
        <taxon>Desulfobacterales incertae sedis</taxon>
        <taxon>Candidatus Desulfatibia</taxon>
    </lineage>
</organism>
<protein>
    <submittedName>
        <fullName evidence="2">Protein BatD</fullName>
    </submittedName>
</protein>
<evidence type="ECO:0000313" key="3">
    <source>
        <dbReference type="Proteomes" id="UP000605201"/>
    </source>
</evidence>
<dbReference type="EMBL" id="JACNIG010000020">
    <property type="protein sequence ID" value="MBC8430345.1"/>
    <property type="molecule type" value="Genomic_DNA"/>
</dbReference>
<keyword evidence="1" id="KW-1133">Transmembrane helix</keyword>
<accession>A0A8J6NUI5</accession>
<reference evidence="2 3" key="1">
    <citation type="submission" date="2020-08" db="EMBL/GenBank/DDBJ databases">
        <title>Bridging the membrane lipid divide: bacteria of the FCB group superphylum have the potential to synthesize archaeal ether lipids.</title>
        <authorList>
            <person name="Villanueva L."/>
            <person name="Von Meijenfeldt F.A.B."/>
            <person name="Westbye A.B."/>
            <person name="Yadav S."/>
            <person name="Hopmans E.C."/>
            <person name="Dutilh B.E."/>
            <person name="Sinninghe Damste J.S."/>
        </authorList>
    </citation>
    <scope>NUCLEOTIDE SEQUENCE [LARGE SCALE GENOMIC DNA]</scope>
    <source>
        <strain evidence="2">NIOZ-UU17</strain>
    </source>
</reference>
<dbReference type="AlphaFoldDB" id="A0A8J6NUI5"/>
<feature type="transmembrane region" description="Helical" evidence="1">
    <location>
        <begin position="444"/>
        <end position="462"/>
    </location>
</feature>
<dbReference type="Proteomes" id="UP000605201">
    <property type="component" value="Unassembled WGS sequence"/>
</dbReference>
<proteinExistence type="predicted"/>
<keyword evidence="1" id="KW-0812">Transmembrane</keyword>
<sequence>MKKISLVIILIFAFPVWVRAADIRAVVDRTHAAMGESVILTVTVSGGDAEVDVSAIRDFEVIARGTSTSVSIVNGSMSREVRYNYVLIPLREGRLVIPPLTAVSAGKSLQTRAIVVQVSRQPQAEAESSDLFVRAQVSEENPFEGQQIIYTFRLYTTLRLANAKLQKPDFSGFTSKEVGDTKSYQKVINGQEYTVSELSYVLVPLKSGMVTIDPGRLSCDVVQRKQRRRRSLLDSFFDDSFFGQAELEPKILATEAFSINVRPLPAYNGDVKFSGLVGAFKIQAGLENTEIQVGESTTLAIIVEGSGNIMDALPPEVAVPDAFKIYADNPEEHINVDGSGFSGKKVFRTALVAVKPGIYTIEPVQISYFDVSKGAYQTLSTRPYTLTTNPSAEKEKMENFSAPAVQEQLRLKKKKVEFTGRDILPLKEDLDVLESHTSMNLSRFIIMLAAPFLLYLAGLAAFKFSRKRDDPAGIMAQRAENALKKAHKVEVSQEEFLANLYRALVAAILATAGTKGESLTYAEAEEILCRSGHSDATGTQAAELLKKIESARYGGLSLNSAVKSDLLHKTNQLVRSLLR</sequence>
<dbReference type="PANTHER" id="PTHR40940:SF2">
    <property type="entry name" value="BATD"/>
    <property type="match status" value="1"/>
</dbReference>
<dbReference type="Pfam" id="PF13584">
    <property type="entry name" value="BatD"/>
    <property type="match status" value="3"/>
</dbReference>
<dbReference type="InterPro" id="IPR025738">
    <property type="entry name" value="BatD"/>
</dbReference>
<keyword evidence="1" id="KW-0472">Membrane</keyword>
<evidence type="ECO:0000256" key="1">
    <source>
        <dbReference type="SAM" id="Phobius"/>
    </source>
</evidence>
<evidence type="ECO:0000313" key="2">
    <source>
        <dbReference type="EMBL" id="MBC8430345.1"/>
    </source>
</evidence>
<gene>
    <name evidence="2" type="ORF">H8D96_00340</name>
</gene>
<comment type="caution">
    <text evidence="2">The sequence shown here is derived from an EMBL/GenBank/DDBJ whole genome shotgun (WGS) entry which is preliminary data.</text>
</comment>